<dbReference type="PANTHER" id="PTHR12526:SF637">
    <property type="entry name" value="GLYCOSYLTRANSFERASE EPSF-RELATED"/>
    <property type="match status" value="1"/>
</dbReference>
<dbReference type="GO" id="GO:0016757">
    <property type="term" value="F:glycosyltransferase activity"/>
    <property type="evidence" value="ECO:0007669"/>
    <property type="project" value="UniProtKB-ARBA"/>
</dbReference>
<reference evidence="1 2" key="1">
    <citation type="submission" date="2015-11" db="EMBL/GenBank/DDBJ databases">
        <title>Solirubrum puertoriconensis gen. nov. an environmental bacteria isolated in Puerto Rico.</title>
        <authorList>
            <person name="Cuebas-Irizarry M.F."/>
            <person name="Montalvo-Rodriguez R."/>
        </authorList>
    </citation>
    <scope>NUCLEOTIDE SEQUENCE [LARGE SCALE GENOMIC DNA]</scope>
    <source>
        <strain evidence="1 2">MC1A</strain>
    </source>
</reference>
<organism evidence="1 2">
    <name type="scientific">Solirubrum puertoriconensis</name>
    <dbReference type="NCBI Taxonomy" id="1751427"/>
    <lineage>
        <taxon>Bacteria</taxon>
        <taxon>Pseudomonadati</taxon>
        <taxon>Bacteroidota</taxon>
        <taxon>Cytophagia</taxon>
        <taxon>Cytophagales</taxon>
    </lineage>
</organism>
<accession>A0A9X0HJW8</accession>
<gene>
    <name evidence="1" type="ORF">ASU33_12730</name>
</gene>
<dbReference type="CDD" id="cd03801">
    <property type="entry name" value="GT4_PimA-like"/>
    <property type="match status" value="1"/>
</dbReference>
<dbReference type="SUPFAM" id="SSF53756">
    <property type="entry name" value="UDP-Glycosyltransferase/glycogen phosphorylase"/>
    <property type="match status" value="1"/>
</dbReference>
<protein>
    <recommendedName>
        <fullName evidence="3">Glycosyl transferase family 1 domain-containing protein</fullName>
    </recommendedName>
</protein>
<dbReference type="Proteomes" id="UP000054223">
    <property type="component" value="Unassembled WGS sequence"/>
</dbReference>
<sequence>MLGHTLEEHVGDVDYLGPVSLRYLFALGDRLNRVIGWLTGGKRYHYSTSVLVSWLYAALFWFKLRRKRYDFIFAPAAYTEFAFLRTNLPIVYCADSTLAQLIGYYDGMSALLPISKKELNYIEQRAINKASLLLYSSQWAAQSAKDTFGAPERMVEVVPFGANLTQIPDRQTVLQHTKTSRCELLFVGVEWKRKGGEIAVETLAELSRLQVDAHLTICGCVPPPELIHNMQDKLTVIPFLDKNDPVQLQRLNALYEAADFFILPTRAECAAIAFCEASAFGVPSFTTETGGIADFVVNNENGYRLSLSARGHDYAQAIKRVWDDDALYYSLREKSRNLYEQRLNWDAWGRQVRRVLHAHFASAFYNPRITVPIRRARYQTAS</sequence>
<proteinExistence type="predicted"/>
<dbReference type="Pfam" id="PF13692">
    <property type="entry name" value="Glyco_trans_1_4"/>
    <property type="match status" value="1"/>
</dbReference>
<dbReference type="PANTHER" id="PTHR12526">
    <property type="entry name" value="GLYCOSYLTRANSFERASE"/>
    <property type="match status" value="1"/>
</dbReference>
<comment type="caution">
    <text evidence="1">The sequence shown here is derived from an EMBL/GenBank/DDBJ whole genome shotgun (WGS) entry which is preliminary data.</text>
</comment>
<dbReference type="Gene3D" id="3.40.50.2000">
    <property type="entry name" value="Glycogen Phosphorylase B"/>
    <property type="match status" value="2"/>
</dbReference>
<evidence type="ECO:0008006" key="3">
    <source>
        <dbReference type="Google" id="ProtNLM"/>
    </source>
</evidence>
<keyword evidence="2" id="KW-1185">Reference proteome</keyword>
<dbReference type="AlphaFoldDB" id="A0A9X0HJW8"/>
<evidence type="ECO:0000313" key="2">
    <source>
        <dbReference type="Proteomes" id="UP000054223"/>
    </source>
</evidence>
<name>A0A9X0HJW8_SOLP1</name>
<evidence type="ECO:0000313" key="1">
    <source>
        <dbReference type="EMBL" id="KUG07233.1"/>
    </source>
</evidence>
<dbReference type="EMBL" id="LNAL01000007">
    <property type="protein sequence ID" value="KUG07233.1"/>
    <property type="molecule type" value="Genomic_DNA"/>
</dbReference>